<dbReference type="GO" id="GO:0008173">
    <property type="term" value="F:RNA methyltransferase activity"/>
    <property type="evidence" value="ECO:0007669"/>
    <property type="project" value="InterPro"/>
</dbReference>
<dbReference type="CDD" id="cd18103">
    <property type="entry name" value="SpoU-like_RlmB"/>
    <property type="match status" value="1"/>
</dbReference>
<evidence type="ECO:0000256" key="3">
    <source>
        <dbReference type="ARBA" id="ARBA00022679"/>
    </source>
</evidence>
<dbReference type="GO" id="GO:0032259">
    <property type="term" value="P:methylation"/>
    <property type="evidence" value="ECO:0007669"/>
    <property type="project" value="UniProtKB-KW"/>
</dbReference>
<dbReference type="InterPro" id="IPR029028">
    <property type="entry name" value="Alpha/beta_knot_MTases"/>
</dbReference>
<dbReference type="SUPFAM" id="SSF55315">
    <property type="entry name" value="L30e-like"/>
    <property type="match status" value="1"/>
</dbReference>
<gene>
    <name evidence="5" type="primary">rlmB</name>
    <name evidence="5" type="ORF">C4532_18965</name>
</gene>
<keyword evidence="3 5" id="KW-0808">Transferase</keyword>
<evidence type="ECO:0000313" key="6">
    <source>
        <dbReference type="Proteomes" id="UP000285961"/>
    </source>
</evidence>
<keyword evidence="2 5" id="KW-0489">Methyltransferase</keyword>
<dbReference type="GO" id="GO:0006396">
    <property type="term" value="P:RNA processing"/>
    <property type="evidence" value="ECO:0007669"/>
    <property type="project" value="InterPro"/>
</dbReference>
<dbReference type="InterPro" id="IPR004441">
    <property type="entry name" value="rRNA_MeTrfase_TrmH"/>
</dbReference>
<dbReference type="PANTHER" id="PTHR46429:SF1">
    <property type="entry name" value="23S RRNA (GUANOSINE-2'-O-)-METHYLTRANSFERASE RLMB"/>
    <property type="match status" value="1"/>
</dbReference>
<comment type="similarity">
    <text evidence="1">Belongs to the class IV-like SAM-binding methyltransferase superfamily. RNA methyltransferase TrmH family.</text>
</comment>
<dbReference type="Pfam" id="PF00588">
    <property type="entry name" value="SpoU_methylase"/>
    <property type="match status" value="1"/>
</dbReference>
<dbReference type="Pfam" id="PF08032">
    <property type="entry name" value="SpoU_sub_bind"/>
    <property type="match status" value="1"/>
</dbReference>
<name>A0A419EPE8_9BACT</name>
<protein>
    <submittedName>
        <fullName evidence="5">23S rRNA (Guanosine(2251)-2'-O)-methyltransferase RlmB</fullName>
    </submittedName>
</protein>
<dbReference type="Gene3D" id="3.30.1330.30">
    <property type="match status" value="1"/>
</dbReference>
<dbReference type="GO" id="GO:0005829">
    <property type="term" value="C:cytosol"/>
    <property type="evidence" value="ECO:0007669"/>
    <property type="project" value="TreeGrafter"/>
</dbReference>
<dbReference type="NCBIfam" id="TIGR00186">
    <property type="entry name" value="rRNA_methyl_3"/>
    <property type="match status" value="1"/>
</dbReference>
<dbReference type="Proteomes" id="UP000285961">
    <property type="component" value="Unassembled WGS sequence"/>
</dbReference>
<evidence type="ECO:0000256" key="2">
    <source>
        <dbReference type="ARBA" id="ARBA00022603"/>
    </source>
</evidence>
<dbReference type="FunFam" id="3.40.1280.10:FF:000008">
    <property type="entry name" value="Group 3 RNA methyltransferase TrmH"/>
    <property type="match status" value="1"/>
</dbReference>
<dbReference type="AlphaFoldDB" id="A0A419EPE8"/>
<dbReference type="Gene3D" id="3.40.1280.10">
    <property type="match status" value="1"/>
</dbReference>
<dbReference type="InterPro" id="IPR029064">
    <property type="entry name" value="Ribosomal_eL30-like_sf"/>
</dbReference>
<dbReference type="SMART" id="SM00967">
    <property type="entry name" value="SpoU_sub_bind"/>
    <property type="match status" value="1"/>
</dbReference>
<evidence type="ECO:0000313" key="5">
    <source>
        <dbReference type="EMBL" id="RJP64723.1"/>
    </source>
</evidence>
<dbReference type="InterPro" id="IPR029026">
    <property type="entry name" value="tRNA_m1G_MTases_N"/>
</dbReference>
<dbReference type="PANTHER" id="PTHR46429">
    <property type="entry name" value="23S RRNA (GUANOSINE-2'-O-)-METHYLTRANSFERASE RLMB"/>
    <property type="match status" value="1"/>
</dbReference>
<dbReference type="EMBL" id="QZKI01000136">
    <property type="protein sequence ID" value="RJP64723.1"/>
    <property type="molecule type" value="Genomic_DNA"/>
</dbReference>
<dbReference type="InterPro" id="IPR001537">
    <property type="entry name" value="SpoU_MeTrfase"/>
</dbReference>
<feature type="domain" description="RNA 2-O ribose methyltransferase substrate binding" evidence="4">
    <location>
        <begin position="6"/>
        <end position="82"/>
    </location>
</feature>
<reference evidence="5 6" key="1">
    <citation type="journal article" date="2017" name="ISME J.">
        <title>Energy and carbon metabolisms in a deep terrestrial subsurface fluid microbial community.</title>
        <authorList>
            <person name="Momper L."/>
            <person name="Jungbluth S.P."/>
            <person name="Lee M.D."/>
            <person name="Amend J.P."/>
        </authorList>
    </citation>
    <scope>NUCLEOTIDE SEQUENCE [LARGE SCALE GENOMIC DNA]</scope>
    <source>
        <strain evidence="5">SURF_17</strain>
    </source>
</reference>
<proteinExistence type="inferred from homology"/>
<dbReference type="GO" id="GO:0003723">
    <property type="term" value="F:RNA binding"/>
    <property type="evidence" value="ECO:0007669"/>
    <property type="project" value="InterPro"/>
</dbReference>
<comment type="caution">
    <text evidence="5">The sequence shown here is derived from an EMBL/GenBank/DDBJ whole genome shotgun (WGS) entry which is preliminary data.</text>
</comment>
<accession>A0A419EPE8</accession>
<organism evidence="5 6">
    <name type="scientific">Candidatus Abyssobacteria bacterium SURF_17</name>
    <dbReference type="NCBI Taxonomy" id="2093361"/>
    <lineage>
        <taxon>Bacteria</taxon>
        <taxon>Pseudomonadati</taxon>
        <taxon>Candidatus Hydrogenedentota</taxon>
        <taxon>Candidatus Abyssobacteria</taxon>
    </lineage>
</organism>
<dbReference type="InterPro" id="IPR013123">
    <property type="entry name" value="SpoU_subst-bd"/>
</dbReference>
<sequence length="257" mass="27224">MDESGYIYGRRAVLEVLRSAPGRVNKLFIAEGSRGRTTDEIRELARHSRVVTKFLPRHALERLAPGAAHQGVVASVSPVAYADAEELMSPVHKGKPTLIVMLDEITDPQNFGAILRTVEAVGAAGVIIPRHRSVGLSPVVAKHSAGASEYVSVARAGNLAMLVDQLKDNGVQVVATSGDAETSIYEVDFTLPTAVVVGSEGAGVRQIIRRKCSVTARIPMLGKIASLNASAAAAVVLYEALRQRTGAETRSITTNPP</sequence>
<evidence type="ECO:0000259" key="4">
    <source>
        <dbReference type="SMART" id="SM00967"/>
    </source>
</evidence>
<dbReference type="SUPFAM" id="SSF75217">
    <property type="entry name" value="alpha/beta knot"/>
    <property type="match status" value="1"/>
</dbReference>
<evidence type="ECO:0000256" key="1">
    <source>
        <dbReference type="ARBA" id="ARBA00007228"/>
    </source>
</evidence>